<feature type="domain" description="Flagellar hook-length control protein-like C-terminal" evidence="2">
    <location>
        <begin position="492"/>
        <end position="576"/>
    </location>
</feature>
<evidence type="ECO:0000313" key="3">
    <source>
        <dbReference type="EMBL" id="QQB19175.1"/>
    </source>
</evidence>
<protein>
    <submittedName>
        <fullName evidence="3">Flagellar hook-length control protein FliK</fullName>
    </submittedName>
</protein>
<evidence type="ECO:0000313" key="4">
    <source>
        <dbReference type="Proteomes" id="UP000595481"/>
    </source>
</evidence>
<dbReference type="InterPro" id="IPR021136">
    <property type="entry name" value="Flagellar_hook_control-like_C"/>
</dbReference>
<dbReference type="EMBL" id="CP066092">
    <property type="protein sequence ID" value="QQB19175.1"/>
    <property type="molecule type" value="Genomic_DNA"/>
</dbReference>
<dbReference type="GeneID" id="69552979"/>
<dbReference type="Pfam" id="PF02120">
    <property type="entry name" value="Flg_hook"/>
    <property type="match status" value="1"/>
</dbReference>
<feature type="compositionally biased region" description="Low complexity" evidence="1">
    <location>
        <begin position="357"/>
        <end position="369"/>
    </location>
</feature>
<feature type="compositionally biased region" description="Polar residues" evidence="1">
    <location>
        <begin position="72"/>
        <end position="90"/>
    </location>
</feature>
<feature type="region of interest" description="Disordered" evidence="1">
    <location>
        <begin position="185"/>
        <end position="370"/>
    </location>
</feature>
<dbReference type="Gene3D" id="3.30.750.140">
    <property type="match status" value="1"/>
</dbReference>
<feature type="compositionally biased region" description="Polar residues" evidence="1">
    <location>
        <begin position="328"/>
        <end position="344"/>
    </location>
</feature>
<proteinExistence type="predicted"/>
<dbReference type="PANTHER" id="PTHR37533:SF2">
    <property type="entry name" value="FLAGELLAR HOOK-LENGTH CONTROL PROTEIN"/>
    <property type="match status" value="1"/>
</dbReference>
<evidence type="ECO:0000256" key="1">
    <source>
        <dbReference type="SAM" id="MobiDB-lite"/>
    </source>
</evidence>
<feature type="region of interest" description="Disordered" evidence="1">
    <location>
        <begin position="562"/>
        <end position="608"/>
    </location>
</feature>
<reference evidence="3 4" key="1">
    <citation type="submission" date="2020-12" db="EMBL/GenBank/DDBJ databases">
        <title>FDA dAtabase for Regulatory Grade micrObial Sequences (FDA-ARGOS): Supporting development and validation of Infectious Disease Dx tests.</title>
        <authorList>
            <person name="Sproer C."/>
            <person name="Gronow S."/>
            <person name="Severitt S."/>
            <person name="Schroder I."/>
            <person name="Tallon L."/>
            <person name="Sadzewicz L."/>
            <person name="Zhao X."/>
            <person name="Boylan J."/>
            <person name="Ott S."/>
            <person name="Bowen H."/>
            <person name="Vavikolanu K."/>
            <person name="Mehta A."/>
            <person name="Aluvathingal J."/>
            <person name="Nadendla S."/>
            <person name="Lowell S."/>
            <person name="Myers T."/>
            <person name="Yan Y."/>
            <person name="Sichtig H."/>
        </authorList>
    </citation>
    <scope>NUCLEOTIDE SEQUENCE [LARGE SCALE GENOMIC DNA]</scope>
    <source>
        <strain evidence="3 4">FDAARGOS_986</strain>
    </source>
</reference>
<organism evidence="3 4">
    <name type="scientific">Aeromonas jandaei</name>
    <dbReference type="NCBI Taxonomy" id="650"/>
    <lineage>
        <taxon>Bacteria</taxon>
        <taxon>Pseudomonadati</taxon>
        <taxon>Pseudomonadota</taxon>
        <taxon>Gammaproteobacteria</taxon>
        <taxon>Aeromonadales</taxon>
        <taxon>Aeromonadaceae</taxon>
        <taxon>Aeromonas</taxon>
    </lineage>
</organism>
<dbReference type="PANTHER" id="PTHR37533">
    <property type="entry name" value="FLAGELLAR HOOK-LENGTH CONTROL PROTEIN"/>
    <property type="match status" value="1"/>
</dbReference>
<feature type="compositionally biased region" description="Low complexity" evidence="1">
    <location>
        <begin position="284"/>
        <end position="295"/>
    </location>
</feature>
<gene>
    <name evidence="3" type="ORF">I6H43_16850</name>
</gene>
<dbReference type="Proteomes" id="UP000595481">
    <property type="component" value="Chromosome"/>
</dbReference>
<keyword evidence="3" id="KW-0282">Flagellum</keyword>
<feature type="compositionally biased region" description="Low complexity" evidence="1">
    <location>
        <begin position="429"/>
        <end position="456"/>
    </location>
</feature>
<feature type="region of interest" description="Disordered" evidence="1">
    <location>
        <begin position="429"/>
        <end position="475"/>
    </location>
</feature>
<name>A0A7T4DMY5_AERJA</name>
<accession>A0A7T4DMY5</accession>
<feature type="compositionally biased region" description="Basic and acidic residues" evidence="1">
    <location>
        <begin position="91"/>
        <end position="103"/>
    </location>
</feature>
<feature type="compositionally biased region" description="Gly residues" evidence="1">
    <location>
        <begin position="581"/>
        <end position="601"/>
    </location>
</feature>
<feature type="compositionally biased region" description="Basic and acidic residues" evidence="1">
    <location>
        <begin position="51"/>
        <end position="67"/>
    </location>
</feature>
<dbReference type="RefSeq" id="WP_042031566.1">
    <property type="nucleotide sequence ID" value="NZ_CAWMFX010000027.1"/>
</dbReference>
<dbReference type="InterPro" id="IPR038610">
    <property type="entry name" value="FliK-like_C_sf"/>
</dbReference>
<evidence type="ECO:0000259" key="2">
    <source>
        <dbReference type="Pfam" id="PF02120"/>
    </source>
</evidence>
<keyword evidence="4" id="KW-1185">Reference proteome</keyword>
<feature type="region of interest" description="Disordered" evidence="1">
    <location>
        <begin position="1"/>
        <end position="36"/>
    </location>
</feature>
<feature type="region of interest" description="Disordered" evidence="1">
    <location>
        <begin position="48"/>
        <end position="107"/>
    </location>
</feature>
<dbReference type="InterPro" id="IPR052563">
    <property type="entry name" value="FliK"/>
</dbReference>
<keyword evidence="3" id="KW-0969">Cilium</keyword>
<keyword evidence="3" id="KW-0966">Cell projection</keyword>
<sequence length="627" mass="64165">MMQTVLTQAPSAQTNGLDKAALNGTPETANLDSAGALDSKGDFASLIAKAQSKDKGPADKGSAEKGAAESAVNKSGSSDRSAKSLATESDSSIKEDGEKKGDELPPNDFLLRLQDSLKLDTSLVTPAIVAAAPADGNLLPQEGEPHALEAGDYVKPSATDKPALPSSVAAGTMLEKLAAASAQTGSIAQKSESSQVVVEEEVVEKTGEGQSASTLKGETELKGQGEPVPASKGDKPLSGAERVAQLAKLMPTGESAPVSKPETASGSQVVPDSEMDSAVPLNKGQAAQTTPAQGQSEALKTFHEGLKQADGTAQNGSQGGAQGDGKSAGQQTTADSNPAPTAQSAREGAATAPVSVTTQSAQAPAPASAEPVMVAPQQVLAQVESQGPQAPLSTISAGIQQMEAAGATPLRKSAQLDVKPKVDSANQSVVVTEAASESSQSQSVQHSQNSQPQVQVAENRTPSAAEGALRREPQNLPHLKLAGQEAPAELHQKVNLMLADKLQQAEIQLDPIGLGKMKIQIQIDASSQASVHFVVQHGQTREMLEQAMPRLRDMLAGQGIQLGQTQVQHQSQQQQQQGQATSGGQGQQGQSGGQSGSGRGQETGDVTTSTLNVLVESTNGSGIDFYA</sequence>
<feature type="compositionally biased region" description="Polar residues" evidence="1">
    <location>
        <begin position="1"/>
        <end position="16"/>
    </location>
</feature>
<dbReference type="CDD" id="cd17470">
    <property type="entry name" value="T3SS_Flik_C"/>
    <property type="match status" value="1"/>
</dbReference>
<feature type="compositionally biased region" description="Low complexity" evidence="1">
    <location>
        <begin position="562"/>
        <end position="580"/>
    </location>
</feature>